<comment type="caution">
    <text evidence="8">The sequence shown here is derived from an EMBL/GenBank/DDBJ whole genome shotgun (WGS) entry which is preliminary data.</text>
</comment>
<gene>
    <name evidence="7" type="primary">rnpA</name>
    <name evidence="8" type="ORF">H9816_05915</name>
</gene>
<evidence type="ECO:0000313" key="8">
    <source>
        <dbReference type="EMBL" id="HIZ15428.1"/>
    </source>
</evidence>
<dbReference type="GO" id="GO:0001682">
    <property type="term" value="P:tRNA 5'-leader removal"/>
    <property type="evidence" value="ECO:0007669"/>
    <property type="project" value="UniProtKB-UniRule"/>
</dbReference>
<dbReference type="InterPro" id="IPR014721">
    <property type="entry name" value="Ribsml_uS5_D2-typ_fold_subgr"/>
</dbReference>
<keyword evidence="5 7" id="KW-0378">Hydrolase</keyword>
<evidence type="ECO:0000313" key="9">
    <source>
        <dbReference type="Proteomes" id="UP000824014"/>
    </source>
</evidence>
<dbReference type="SUPFAM" id="SSF54211">
    <property type="entry name" value="Ribosomal protein S5 domain 2-like"/>
    <property type="match status" value="1"/>
</dbReference>
<name>A0A9D2DEF6_9BACT</name>
<dbReference type="Pfam" id="PF00825">
    <property type="entry name" value="Ribonuclease_P"/>
    <property type="match status" value="1"/>
</dbReference>
<proteinExistence type="inferred from homology"/>
<dbReference type="AlphaFoldDB" id="A0A9D2DEF6"/>
<evidence type="ECO:0000256" key="7">
    <source>
        <dbReference type="HAMAP-Rule" id="MF_00227"/>
    </source>
</evidence>
<sequence length="145" mass="16499">MENGTASYGLARSERLRGQRCVGRIFAEGRSGFVFPFRYHYLIDRSGGQSAAMMISVPKKMFKRAVKRNLFKRRTREAYRLEKHLLVEASDGVAVSVAFVYATRDEVGFDKMRSSMRRILTQLAAEVRWMQNETGTGTSCGEEKS</sequence>
<comment type="subunit">
    <text evidence="7">Consists of a catalytic RNA component (M1 or rnpB) and a protein subunit.</text>
</comment>
<dbReference type="HAMAP" id="MF_00227">
    <property type="entry name" value="RNase_P"/>
    <property type="match status" value="1"/>
</dbReference>
<comment type="function">
    <text evidence="1 7">RNaseP catalyzes the removal of the 5'-leader sequence from pre-tRNA to produce the mature 5'-terminus. It can also cleave other RNA substrates such as 4.5S RNA. The protein component plays an auxiliary but essential role in vivo by binding to the 5'-leader sequence and broadening the substrate specificity of the ribozyme.</text>
</comment>
<dbReference type="GO" id="GO:0000049">
    <property type="term" value="F:tRNA binding"/>
    <property type="evidence" value="ECO:0007669"/>
    <property type="project" value="UniProtKB-UniRule"/>
</dbReference>
<keyword evidence="4 7" id="KW-0255">Endonuclease</keyword>
<evidence type="ECO:0000256" key="1">
    <source>
        <dbReference type="ARBA" id="ARBA00002663"/>
    </source>
</evidence>
<dbReference type="Proteomes" id="UP000824014">
    <property type="component" value="Unassembled WGS sequence"/>
</dbReference>
<comment type="catalytic activity">
    <reaction evidence="7">
        <text>Endonucleolytic cleavage of RNA, removing 5'-extranucleotides from tRNA precursor.</text>
        <dbReference type="EC" id="3.1.26.5"/>
    </reaction>
</comment>
<keyword evidence="2 7" id="KW-0819">tRNA processing</keyword>
<reference evidence="8" key="2">
    <citation type="submission" date="2021-04" db="EMBL/GenBank/DDBJ databases">
        <authorList>
            <person name="Gilroy R."/>
        </authorList>
    </citation>
    <scope>NUCLEOTIDE SEQUENCE</scope>
    <source>
        <strain evidence="8">ChiHjej11B10-19426</strain>
    </source>
</reference>
<dbReference type="InterPro" id="IPR000100">
    <property type="entry name" value="RNase_P"/>
</dbReference>
<reference evidence="8" key="1">
    <citation type="journal article" date="2021" name="PeerJ">
        <title>Extensive microbial diversity within the chicken gut microbiome revealed by metagenomics and culture.</title>
        <authorList>
            <person name="Gilroy R."/>
            <person name="Ravi A."/>
            <person name="Getino M."/>
            <person name="Pursley I."/>
            <person name="Horton D.L."/>
            <person name="Alikhan N.F."/>
            <person name="Baker D."/>
            <person name="Gharbi K."/>
            <person name="Hall N."/>
            <person name="Watson M."/>
            <person name="Adriaenssens E.M."/>
            <person name="Foster-Nyarko E."/>
            <person name="Jarju S."/>
            <person name="Secka A."/>
            <person name="Antonio M."/>
            <person name="Oren A."/>
            <person name="Chaudhuri R.R."/>
            <person name="La Ragione R."/>
            <person name="Hildebrand F."/>
            <person name="Pallen M.J."/>
        </authorList>
    </citation>
    <scope>NUCLEOTIDE SEQUENCE</scope>
    <source>
        <strain evidence="8">ChiHjej11B10-19426</strain>
    </source>
</reference>
<evidence type="ECO:0000256" key="4">
    <source>
        <dbReference type="ARBA" id="ARBA00022759"/>
    </source>
</evidence>
<dbReference type="EC" id="3.1.26.5" evidence="7"/>
<dbReference type="PROSITE" id="PS00648">
    <property type="entry name" value="RIBONUCLEASE_P"/>
    <property type="match status" value="1"/>
</dbReference>
<comment type="similarity">
    <text evidence="7">Belongs to the RnpA family.</text>
</comment>
<organism evidence="8 9">
    <name type="scientific">Candidatus Tidjanibacter faecipullorum</name>
    <dbReference type="NCBI Taxonomy" id="2838766"/>
    <lineage>
        <taxon>Bacteria</taxon>
        <taxon>Pseudomonadati</taxon>
        <taxon>Bacteroidota</taxon>
        <taxon>Bacteroidia</taxon>
        <taxon>Bacteroidales</taxon>
        <taxon>Rikenellaceae</taxon>
        <taxon>Tidjanibacter</taxon>
    </lineage>
</organism>
<dbReference type="InterPro" id="IPR020568">
    <property type="entry name" value="Ribosomal_Su5_D2-typ_SF"/>
</dbReference>
<evidence type="ECO:0000256" key="6">
    <source>
        <dbReference type="ARBA" id="ARBA00022884"/>
    </source>
</evidence>
<protein>
    <recommendedName>
        <fullName evidence="7">Ribonuclease P protein component</fullName>
        <shortName evidence="7">RNase P protein</shortName>
        <shortName evidence="7">RNaseP protein</shortName>
        <ecNumber evidence="7">3.1.26.5</ecNumber>
    </recommendedName>
    <alternativeName>
        <fullName evidence="7">Protein C5</fullName>
    </alternativeName>
</protein>
<keyword evidence="3 7" id="KW-0540">Nuclease</keyword>
<dbReference type="InterPro" id="IPR020539">
    <property type="entry name" value="RNase_P_CS"/>
</dbReference>
<accession>A0A9D2DEF6</accession>
<keyword evidence="6 7" id="KW-0694">RNA-binding</keyword>
<evidence type="ECO:0000256" key="2">
    <source>
        <dbReference type="ARBA" id="ARBA00022694"/>
    </source>
</evidence>
<dbReference type="GO" id="GO:0004526">
    <property type="term" value="F:ribonuclease P activity"/>
    <property type="evidence" value="ECO:0007669"/>
    <property type="project" value="UniProtKB-UniRule"/>
</dbReference>
<dbReference type="EMBL" id="DXCC01000017">
    <property type="protein sequence ID" value="HIZ15428.1"/>
    <property type="molecule type" value="Genomic_DNA"/>
</dbReference>
<dbReference type="Gene3D" id="3.30.230.10">
    <property type="match status" value="1"/>
</dbReference>
<evidence type="ECO:0000256" key="3">
    <source>
        <dbReference type="ARBA" id="ARBA00022722"/>
    </source>
</evidence>
<evidence type="ECO:0000256" key="5">
    <source>
        <dbReference type="ARBA" id="ARBA00022801"/>
    </source>
</evidence>